<sequence length="332" mass="38611">MSNNQLSTTKLSNNKLVKIMEFDSRNAVLEAAKFRLGLQKQKIGNSKNFYLNELNFNGLKPDIQLNEIQCKGYNKLRKFNSSFESTSKNTRNIFLNESNIKFNESILQSNESSVTSATKDLEQRSLLQNIPNVESYKAADGTTYKHLHSNNGITIETTFPSKNVIHVPGKYHELYRQWITNNDIPQNIRHKFGTKQTEYLLSNQIKVHDTLAKIHNTGIIKKNAEQFDKSILNLNEKDVLTNEYYDLGNHLRHSIAHGYPTIYHTGLKESIHNVDVNKKHMENWQKNVITPHRRKTDWLIKWTELNVVDERIIRDYALKEAERSEEKRAKAN</sequence>
<evidence type="ECO:0000313" key="2">
    <source>
        <dbReference type="Proteomes" id="UP000663879"/>
    </source>
</evidence>
<reference evidence="1" key="1">
    <citation type="submission" date="2021-02" db="EMBL/GenBank/DDBJ databases">
        <authorList>
            <person name="Nowell W R."/>
        </authorList>
    </citation>
    <scope>NUCLEOTIDE SEQUENCE</scope>
    <source>
        <strain evidence="1">Ploen Becks lab</strain>
    </source>
</reference>
<dbReference type="PANTHER" id="PTHR31702:SF2">
    <property type="entry name" value="TESTIS-EXPRESSED PROTEIN 33"/>
    <property type="match status" value="1"/>
</dbReference>
<dbReference type="PANTHER" id="PTHR31702">
    <property type="entry name" value="TESTIS-EXPRESSED PROTEIN 33"/>
    <property type="match status" value="1"/>
</dbReference>
<name>A0A814K3T3_9BILA</name>
<evidence type="ECO:0000313" key="1">
    <source>
        <dbReference type="EMBL" id="CAF1044142.1"/>
    </source>
</evidence>
<dbReference type="Proteomes" id="UP000663879">
    <property type="component" value="Unassembled WGS sequence"/>
</dbReference>
<keyword evidence="2" id="KW-1185">Reference proteome</keyword>
<proteinExistence type="predicted"/>
<accession>A0A814K3T3</accession>
<dbReference type="AlphaFoldDB" id="A0A814K3T3"/>
<dbReference type="Pfam" id="PF15400">
    <property type="entry name" value="TEX33"/>
    <property type="match status" value="1"/>
</dbReference>
<comment type="caution">
    <text evidence="1">The sequence shown here is derived from an EMBL/GenBank/DDBJ whole genome shotgun (WGS) entry which is preliminary data.</text>
</comment>
<dbReference type="OrthoDB" id="5977581at2759"/>
<dbReference type="EMBL" id="CAJNOC010005159">
    <property type="protein sequence ID" value="CAF1044142.1"/>
    <property type="molecule type" value="Genomic_DNA"/>
</dbReference>
<protein>
    <submittedName>
        <fullName evidence="1">Uncharacterized protein</fullName>
    </submittedName>
</protein>
<gene>
    <name evidence="1" type="ORF">OXX778_LOCUS18499</name>
</gene>
<organism evidence="1 2">
    <name type="scientific">Brachionus calyciflorus</name>
    <dbReference type="NCBI Taxonomy" id="104777"/>
    <lineage>
        <taxon>Eukaryota</taxon>
        <taxon>Metazoa</taxon>
        <taxon>Spiralia</taxon>
        <taxon>Gnathifera</taxon>
        <taxon>Rotifera</taxon>
        <taxon>Eurotatoria</taxon>
        <taxon>Monogononta</taxon>
        <taxon>Pseudotrocha</taxon>
        <taxon>Ploima</taxon>
        <taxon>Brachionidae</taxon>
        <taxon>Brachionus</taxon>
    </lineage>
</organism>
<dbReference type="InterPro" id="IPR029234">
    <property type="entry name" value="CIMIP4"/>
</dbReference>